<dbReference type="SUPFAM" id="SSF117281">
    <property type="entry name" value="Kelch motif"/>
    <property type="match status" value="1"/>
</dbReference>
<dbReference type="Proteomes" id="UP000325032">
    <property type="component" value="Chromosome"/>
</dbReference>
<dbReference type="PANTHER" id="PTHR46375">
    <property type="entry name" value="KELCH REPEAT AND BTB DOMAIN-CONTAINING PROTEIN 13-RELATED"/>
    <property type="match status" value="1"/>
</dbReference>
<gene>
    <name evidence="3" type="primary">nanM</name>
    <name evidence="3" type="ORF">FX981_02808</name>
</gene>
<accession>A0A5C0WIN2</accession>
<evidence type="ECO:0000313" key="3">
    <source>
        <dbReference type="EMBL" id="QEK64539.1"/>
    </source>
</evidence>
<feature type="signal peptide" evidence="2">
    <location>
        <begin position="1"/>
        <end position="24"/>
    </location>
</feature>
<keyword evidence="2" id="KW-0732">Signal</keyword>
<dbReference type="EMBL" id="CP043404">
    <property type="protein sequence ID" value="QEK64539.1"/>
    <property type="molecule type" value="Genomic_DNA"/>
</dbReference>
<protein>
    <submittedName>
        <fullName evidence="3">N-acetylneuraminate epimerase</fullName>
        <ecNumber evidence="3">5.1.3.24</ecNumber>
    </submittedName>
</protein>
<dbReference type="RefSeq" id="WP_149126411.1">
    <property type="nucleotide sequence ID" value="NZ_CP146762.1"/>
</dbReference>
<dbReference type="EC" id="5.1.3.24" evidence="3"/>
<feature type="compositionally biased region" description="Basic and acidic residues" evidence="1">
    <location>
        <begin position="316"/>
        <end position="349"/>
    </location>
</feature>
<feature type="region of interest" description="Disordered" evidence="1">
    <location>
        <begin position="308"/>
        <end position="352"/>
    </location>
</feature>
<dbReference type="Gene3D" id="2.120.10.80">
    <property type="entry name" value="Kelch-type beta propeller"/>
    <property type="match status" value="1"/>
</dbReference>
<name>A0A5C0WIN2_BACIA</name>
<keyword evidence="3" id="KW-0413">Isomerase</keyword>
<dbReference type="InterPro" id="IPR006652">
    <property type="entry name" value="Kelch_1"/>
</dbReference>
<organism evidence="3 4">
    <name type="scientific">Bacillus safensis</name>
    <dbReference type="NCBI Taxonomy" id="561879"/>
    <lineage>
        <taxon>Bacteria</taxon>
        <taxon>Bacillati</taxon>
        <taxon>Bacillota</taxon>
        <taxon>Bacilli</taxon>
        <taxon>Bacillales</taxon>
        <taxon>Bacillaceae</taxon>
        <taxon>Bacillus</taxon>
    </lineage>
</organism>
<dbReference type="AlphaFoldDB" id="A0A5C0WIN2"/>
<dbReference type="InterPro" id="IPR052392">
    <property type="entry name" value="Kelch-BTB_domain-containing"/>
</dbReference>
<reference evidence="3 4" key="1">
    <citation type="journal article" date="2018" name="Plant Biotechnol. Rep.">
        <title>Diversity and antifungal activity of endophytic bacteria associated with Panax ginseng seedlings.</title>
        <authorList>
            <person name="Park J.M."/>
            <person name="Hong C.E."/>
            <person name="Jo S.H."/>
        </authorList>
    </citation>
    <scope>NUCLEOTIDE SEQUENCE [LARGE SCALE GENOMIC DNA]</scope>
    <source>
        <strain evidence="3 4">PgKB20</strain>
    </source>
</reference>
<keyword evidence="4" id="KW-1185">Reference proteome</keyword>
<sequence>MKKRLLVMILFVLAILQSHQVAQAATAEWKKLADLPEARIGASTGVVDGNIYIIGGGSYNKGYSDQTYMYDPSMNKWFEKSVMPTARGGAATVTIGNKIYVIAGGSEDRKFNSFEVYDAKKDEWTKLENVPFNSLKGAYNVQAGAIDNKIYVLGGGDEFYSYNVTTHEWVKEPQPSVIIKNATSVVSKGKFYAVSGNTKSIIYEYNPSNNKWTEKKDGFKGEYLSAVNYKENILVTAVAPKYQYLYDVNTEKKSYVNTPQSDMRIAHSSVIIDDTLYIIGGRIPNNNFTQLADRNYKSVISISLKDLELPNNTETPGDKDPEPTTPPKDDSTNPGDKDPEPTTPPKDDATNEDGDALLIITMVNGLQKEYDLSMKEVNAFLSWYKKRDAGEGPGFYEIDEHDNNKGPFESKKDYVVFKNILMFEVNKYKK</sequence>
<dbReference type="SMART" id="SM00612">
    <property type="entry name" value="Kelch"/>
    <property type="match status" value="3"/>
</dbReference>
<dbReference type="InterPro" id="IPR015915">
    <property type="entry name" value="Kelch-typ_b-propeller"/>
</dbReference>
<dbReference type="PANTHER" id="PTHR46375:SF3">
    <property type="entry name" value="KELCH REPEAT AND BTB DOMAIN-CONTAINING PROTEIN 13"/>
    <property type="match status" value="1"/>
</dbReference>
<evidence type="ECO:0000256" key="2">
    <source>
        <dbReference type="SAM" id="SignalP"/>
    </source>
</evidence>
<dbReference type="Pfam" id="PF24681">
    <property type="entry name" value="Kelch_KLHDC2_KLHL20_DRC7"/>
    <property type="match status" value="1"/>
</dbReference>
<evidence type="ECO:0000313" key="4">
    <source>
        <dbReference type="Proteomes" id="UP000325032"/>
    </source>
</evidence>
<dbReference type="GO" id="GO:0016853">
    <property type="term" value="F:isomerase activity"/>
    <property type="evidence" value="ECO:0007669"/>
    <property type="project" value="UniProtKB-KW"/>
</dbReference>
<evidence type="ECO:0000256" key="1">
    <source>
        <dbReference type="SAM" id="MobiDB-lite"/>
    </source>
</evidence>
<feature type="chain" id="PRO_5023141789" evidence="2">
    <location>
        <begin position="25"/>
        <end position="430"/>
    </location>
</feature>
<proteinExistence type="predicted"/>